<dbReference type="InterPro" id="IPR000276">
    <property type="entry name" value="GPCR_Rhodpsn"/>
</dbReference>
<keyword evidence="5 9" id="KW-0472">Membrane</keyword>
<dbReference type="PRINTS" id="PR00237">
    <property type="entry name" value="GPCRRHODOPSN"/>
</dbReference>
<keyword evidence="2 8" id="KW-0812">Transmembrane</keyword>
<dbReference type="AlphaFoldDB" id="A0AAD9QC62"/>
<keyword evidence="12" id="KW-1185">Reference proteome</keyword>
<dbReference type="PROSITE" id="PS00237">
    <property type="entry name" value="G_PROTEIN_RECEP_F1_1"/>
    <property type="match status" value="1"/>
</dbReference>
<keyword evidence="7 8" id="KW-0807">Transducer</keyword>
<feature type="transmembrane region" description="Helical" evidence="9">
    <location>
        <begin position="52"/>
        <end position="78"/>
    </location>
</feature>
<name>A0AAD9QC62_ACRCE</name>
<feature type="transmembrane region" description="Helical" evidence="9">
    <location>
        <begin position="292"/>
        <end position="314"/>
    </location>
</feature>
<organism evidence="11 12">
    <name type="scientific">Acropora cervicornis</name>
    <name type="common">Staghorn coral</name>
    <dbReference type="NCBI Taxonomy" id="6130"/>
    <lineage>
        <taxon>Eukaryota</taxon>
        <taxon>Metazoa</taxon>
        <taxon>Cnidaria</taxon>
        <taxon>Anthozoa</taxon>
        <taxon>Hexacorallia</taxon>
        <taxon>Scleractinia</taxon>
        <taxon>Astrocoeniina</taxon>
        <taxon>Acroporidae</taxon>
        <taxon>Acropora</taxon>
    </lineage>
</organism>
<evidence type="ECO:0000256" key="7">
    <source>
        <dbReference type="ARBA" id="ARBA00023224"/>
    </source>
</evidence>
<dbReference type="PANTHER" id="PTHR24243">
    <property type="entry name" value="G-PROTEIN COUPLED RECEPTOR"/>
    <property type="match status" value="1"/>
</dbReference>
<evidence type="ECO:0000256" key="8">
    <source>
        <dbReference type="RuleBase" id="RU000688"/>
    </source>
</evidence>
<evidence type="ECO:0000256" key="4">
    <source>
        <dbReference type="ARBA" id="ARBA00023040"/>
    </source>
</evidence>
<evidence type="ECO:0000256" key="1">
    <source>
        <dbReference type="ARBA" id="ARBA00004141"/>
    </source>
</evidence>
<feature type="transmembrane region" description="Helical" evidence="9">
    <location>
        <begin position="20"/>
        <end position="40"/>
    </location>
</feature>
<dbReference type="SUPFAM" id="SSF81321">
    <property type="entry name" value="Family A G protein-coupled receptor-like"/>
    <property type="match status" value="1"/>
</dbReference>
<keyword evidence="4 8" id="KW-0297">G-protein coupled receptor</keyword>
<comment type="subcellular location">
    <subcellularLocation>
        <location evidence="1">Membrane</location>
        <topology evidence="1">Multi-pass membrane protein</topology>
    </subcellularLocation>
</comment>
<dbReference type="Pfam" id="PF00001">
    <property type="entry name" value="7tm_1"/>
    <property type="match status" value="1"/>
</dbReference>
<evidence type="ECO:0000256" key="6">
    <source>
        <dbReference type="ARBA" id="ARBA00023170"/>
    </source>
</evidence>
<dbReference type="CDD" id="cd00637">
    <property type="entry name" value="7tm_classA_rhodopsin-like"/>
    <property type="match status" value="1"/>
</dbReference>
<reference evidence="11" key="1">
    <citation type="journal article" date="2023" name="G3 (Bethesda)">
        <title>Whole genome assembly and annotation of the endangered Caribbean coral Acropora cervicornis.</title>
        <authorList>
            <person name="Selwyn J.D."/>
            <person name="Vollmer S.V."/>
        </authorList>
    </citation>
    <scope>NUCLEOTIDE SEQUENCE</scope>
    <source>
        <strain evidence="11">K2</strain>
    </source>
</reference>
<accession>A0AAD9QC62</accession>
<dbReference type="GO" id="GO:0016020">
    <property type="term" value="C:membrane"/>
    <property type="evidence" value="ECO:0007669"/>
    <property type="project" value="UniProtKB-SubCell"/>
</dbReference>
<dbReference type="PROSITE" id="PS50262">
    <property type="entry name" value="G_PROTEIN_RECEP_F1_2"/>
    <property type="match status" value="1"/>
</dbReference>
<feature type="transmembrane region" description="Helical" evidence="9">
    <location>
        <begin position="98"/>
        <end position="115"/>
    </location>
</feature>
<dbReference type="Gene3D" id="1.20.1070.10">
    <property type="entry name" value="Rhodopsin 7-helix transmembrane proteins"/>
    <property type="match status" value="1"/>
</dbReference>
<reference evidence="11" key="2">
    <citation type="journal article" date="2023" name="Science">
        <title>Genomic signatures of disease resistance in endangered staghorn corals.</title>
        <authorList>
            <person name="Vollmer S.V."/>
            <person name="Selwyn J.D."/>
            <person name="Despard B.A."/>
            <person name="Roesel C.L."/>
        </authorList>
    </citation>
    <scope>NUCLEOTIDE SEQUENCE</scope>
    <source>
        <strain evidence="11">K2</strain>
    </source>
</reference>
<evidence type="ECO:0000256" key="5">
    <source>
        <dbReference type="ARBA" id="ARBA00023136"/>
    </source>
</evidence>
<comment type="caution">
    <text evidence="11">The sequence shown here is derived from an EMBL/GenBank/DDBJ whole genome shotgun (WGS) entry which is preliminary data.</text>
</comment>
<feature type="transmembrane region" description="Helical" evidence="9">
    <location>
        <begin position="184"/>
        <end position="208"/>
    </location>
</feature>
<gene>
    <name evidence="11" type="ORF">P5673_019317</name>
</gene>
<dbReference type="GO" id="GO:0004930">
    <property type="term" value="F:G protein-coupled receptor activity"/>
    <property type="evidence" value="ECO:0007669"/>
    <property type="project" value="UniProtKB-KW"/>
</dbReference>
<protein>
    <submittedName>
        <fullName evidence="11">Somatostatin receptor type 5</fullName>
    </submittedName>
</protein>
<dbReference type="Proteomes" id="UP001249851">
    <property type="component" value="Unassembled WGS sequence"/>
</dbReference>
<comment type="similarity">
    <text evidence="8">Belongs to the G-protein coupled receptor 1 family.</text>
</comment>
<feature type="transmembrane region" description="Helical" evidence="9">
    <location>
        <begin position="255"/>
        <end position="272"/>
    </location>
</feature>
<evidence type="ECO:0000259" key="10">
    <source>
        <dbReference type="PROSITE" id="PS50262"/>
    </source>
</evidence>
<dbReference type="EMBL" id="JARQWQ010000045">
    <property type="protein sequence ID" value="KAK2558201.1"/>
    <property type="molecule type" value="Genomic_DNA"/>
</dbReference>
<dbReference type="PANTHER" id="PTHR24243:SF208">
    <property type="entry name" value="PYROKININ-1 RECEPTOR"/>
    <property type="match status" value="1"/>
</dbReference>
<evidence type="ECO:0000256" key="2">
    <source>
        <dbReference type="ARBA" id="ARBA00022692"/>
    </source>
</evidence>
<keyword evidence="6 8" id="KW-0675">Receptor</keyword>
<dbReference type="InterPro" id="IPR017452">
    <property type="entry name" value="GPCR_Rhodpsn_7TM"/>
</dbReference>
<keyword evidence="3 9" id="KW-1133">Transmembrane helix</keyword>
<evidence type="ECO:0000313" key="11">
    <source>
        <dbReference type="EMBL" id="KAK2558201.1"/>
    </source>
</evidence>
<evidence type="ECO:0000313" key="12">
    <source>
        <dbReference type="Proteomes" id="UP001249851"/>
    </source>
</evidence>
<feature type="domain" description="G-protein coupled receptors family 1 profile" evidence="10">
    <location>
        <begin position="32"/>
        <end position="311"/>
    </location>
</feature>
<proteinExistence type="inferred from homology"/>
<evidence type="ECO:0000256" key="3">
    <source>
        <dbReference type="ARBA" id="ARBA00022989"/>
    </source>
</evidence>
<sequence length="346" mass="39602">MSQKVTDAESMSPTDLTKLTFEVLIALVGVVGNVTVVLIVSRFGKKRQPGDVYLQHLATADLGILLLAFPILAITKHYASDWSLGEFTCRYLYPIPETFYGASVWLIAVIAIERYRKVMIGKPVTSTGNKALLRRARVFAASVWMASFLIFSLPLYFLVSYDEPTRSCNLVWPSWDDNNVLETIFTGTLTFLSYILPLIVVCSTYLAISRALNPSNEVFKVEKRHDEMTEERRRRITLAKIESIRVYHNKRAKKILTPLVVVFAVTMLPHSILRLTTVMCEEISTQDYYQNLLYIISLFVLLNSSAKPIIYSVVSREFRRGMIHLRIKRFQSSNSYNLAERVRSHR</sequence>
<evidence type="ECO:0000256" key="9">
    <source>
        <dbReference type="SAM" id="Phobius"/>
    </source>
</evidence>
<feature type="transmembrane region" description="Helical" evidence="9">
    <location>
        <begin position="136"/>
        <end position="157"/>
    </location>
</feature>